<organism evidence="9 10">
    <name type="scientific">Chitinophaga horti</name>
    <dbReference type="NCBI Taxonomy" id="2920382"/>
    <lineage>
        <taxon>Bacteria</taxon>
        <taxon>Pseudomonadati</taxon>
        <taxon>Bacteroidota</taxon>
        <taxon>Chitinophagia</taxon>
        <taxon>Chitinophagales</taxon>
        <taxon>Chitinophagaceae</taxon>
        <taxon>Chitinophaga</taxon>
    </lineage>
</organism>
<dbReference type="InterPro" id="IPR014327">
    <property type="entry name" value="RNA_pol_sigma70_bacteroid"/>
</dbReference>
<evidence type="ECO:0000256" key="3">
    <source>
        <dbReference type="ARBA" id="ARBA00023082"/>
    </source>
</evidence>
<keyword evidence="3 6" id="KW-0731">Sigma factor</keyword>
<dbReference type="SUPFAM" id="SSF88659">
    <property type="entry name" value="Sigma3 and sigma4 domains of RNA polymerase sigma factors"/>
    <property type="match status" value="1"/>
</dbReference>
<name>A0ABY6IZC7_9BACT</name>
<evidence type="ECO:0000313" key="9">
    <source>
        <dbReference type="EMBL" id="UYQ92635.1"/>
    </source>
</evidence>
<evidence type="ECO:0000256" key="4">
    <source>
        <dbReference type="ARBA" id="ARBA00023125"/>
    </source>
</evidence>
<evidence type="ECO:0000313" key="10">
    <source>
        <dbReference type="Proteomes" id="UP001162741"/>
    </source>
</evidence>
<keyword evidence="5 6" id="KW-0804">Transcription</keyword>
<comment type="similarity">
    <text evidence="1 6">Belongs to the sigma-70 factor family. ECF subfamily.</text>
</comment>
<dbReference type="Gene3D" id="1.10.1740.10">
    <property type="match status" value="1"/>
</dbReference>
<reference evidence="9" key="1">
    <citation type="submission" date="2022-10" db="EMBL/GenBank/DDBJ databases">
        <title>Chitinophaga sp. nov., isolated from soil.</title>
        <authorList>
            <person name="Jeon C.O."/>
        </authorList>
    </citation>
    <scope>NUCLEOTIDE SEQUENCE</scope>
    <source>
        <strain evidence="9">R8</strain>
    </source>
</reference>
<keyword evidence="2 6" id="KW-0805">Transcription regulation</keyword>
<dbReference type="InterPro" id="IPR013249">
    <property type="entry name" value="RNA_pol_sigma70_r4_t2"/>
</dbReference>
<dbReference type="InterPro" id="IPR000838">
    <property type="entry name" value="RNA_pol_sigma70_ECF_CS"/>
</dbReference>
<dbReference type="PANTHER" id="PTHR43133">
    <property type="entry name" value="RNA POLYMERASE ECF-TYPE SIGMA FACTO"/>
    <property type="match status" value="1"/>
</dbReference>
<dbReference type="PANTHER" id="PTHR43133:SF46">
    <property type="entry name" value="RNA POLYMERASE SIGMA-70 FACTOR ECF SUBFAMILY"/>
    <property type="match status" value="1"/>
</dbReference>
<proteinExistence type="inferred from homology"/>
<dbReference type="EMBL" id="CP107006">
    <property type="protein sequence ID" value="UYQ92635.1"/>
    <property type="molecule type" value="Genomic_DNA"/>
</dbReference>
<dbReference type="Gene3D" id="1.10.10.10">
    <property type="entry name" value="Winged helix-like DNA-binding domain superfamily/Winged helix DNA-binding domain"/>
    <property type="match status" value="1"/>
</dbReference>
<evidence type="ECO:0000256" key="1">
    <source>
        <dbReference type="ARBA" id="ARBA00010641"/>
    </source>
</evidence>
<gene>
    <name evidence="9" type="ORF">MKQ68_21380</name>
</gene>
<feature type="domain" description="RNA polymerase sigma factor 70 region 4 type 2" evidence="8">
    <location>
        <begin position="122"/>
        <end position="169"/>
    </location>
</feature>
<evidence type="ECO:0000259" key="8">
    <source>
        <dbReference type="Pfam" id="PF08281"/>
    </source>
</evidence>
<evidence type="ECO:0000256" key="2">
    <source>
        <dbReference type="ARBA" id="ARBA00023015"/>
    </source>
</evidence>
<dbReference type="Pfam" id="PF08281">
    <property type="entry name" value="Sigma70_r4_2"/>
    <property type="match status" value="1"/>
</dbReference>
<dbReference type="InterPro" id="IPR007627">
    <property type="entry name" value="RNA_pol_sigma70_r2"/>
</dbReference>
<accession>A0ABY6IZC7</accession>
<dbReference type="PROSITE" id="PS01063">
    <property type="entry name" value="SIGMA70_ECF"/>
    <property type="match status" value="1"/>
</dbReference>
<feature type="domain" description="RNA polymerase sigma-70 region 2" evidence="7">
    <location>
        <begin position="25"/>
        <end position="91"/>
    </location>
</feature>
<dbReference type="SUPFAM" id="SSF88946">
    <property type="entry name" value="Sigma2 domain of RNA polymerase sigma factors"/>
    <property type="match status" value="1"/>
</dbReference>
<sequence length="202" mass="23339">MQESIHDRELFRLISEGDEAAFRRLFHAYVPQLLPMVKHLTQNAAVTEDILQEAFLKIWLSRDKLPAIEHPRAWLIKVVYHRCFSYLRRQAVHEKALDAVSPATETTHMEDDLAFAQLMRTVGEAVQALPQQAKRIYLLSREGGLKIPEIAEQLGLSPNTVKNSLVRSLHSIREHLEQAGHVLPMFILWMLTEHLVDPFNFF</sequence>
<dbReference type="NCBIfam" id="TIGR02985">
    <property type="entry name" value="Sig70_bacteroi1"/>
    <property type="match status" value="1"/>
</dbReference>
<protein>
    <recommendedName>
        <fullName evidence="6">RNA polymerase sigma factor</fullName>
    </recommendedName>
</protein>
<dbReference type="RefSeq" id="WP_264280869.1">
    <property type="nucleotide sequence ID" value="NZ_CP107006.1"/>
</dbReference>
<dbReference type="Proteomes" id="UP001162741">
    <property type="component" value="Chromosome"/>
</dbReference>
<dbReference type="Pfam" id="PF04542">
    <property type="entry name" value="Sigma70_r2"/>
    <property type="match status" value="1"/>
</dbReference>
<evidence type="ECO:0000259" key="7">
    <source>
        <dbReference type="Pfam" id="PF04542"/>
    </source>
</evidence>
<dbReference type="InterPro" id="IPR013325">
    <property type="entry name" value="RNA_pol_sigma_r2"/>
</dbReference>
<evidence type="ECO:0000256" key="5">
    <source>
        <dbReference type="ARBA" id="ARBA00023163"/>
    </source>
</evidence>
<keyword evidence="10" id="KW-1185">Reference proteome</keyword>
<dbReference type="InterPro" id="IPR014284">
    <property type="entry name" value="RNA_pol_sigma-70_dom"/>
</dbReference>
<dbReference type="InterPro" id="IPR039425">
    <property type="entry name" value="RNA_pol_sigma-70-like"/>
</dbReference>
<dbReference type="InterPro" id="IPR036388">
    <property type="entry name" value="WH-like_DNA-bd_sf"/>
</dbReference>
<keyword evidence="4 6" id="KW-0238">DNA-binding</keyword>
<dbReference type="NCBIfam" id="TIGR02937">
    <property type="entry name" value="sigma70-ECF"/>
    <property type="match status" value="1"/>
</dbReference>
<evidence type="ECO:0000256" key="6">
    <source>
        <dbReference type="RuleBase" id="RU000716"/>
    </source>
</evidence>
<dbReference type="InterPro" id="IPR013324">
    <property type="entry name" value="RNA_pol_sigma_r3/r4-like"/>
</dbReference>